<feature type="region of interest" description="Disordered" evidence="1">
    <location>
        <begin position="852"/>
        <end position="902"/>
    </location>
</feature>
<feature type="compositionally biased region" description="Polar residues" evidence="1">
    <location>
        <begin position="823"/>
        <end position="834"/>
    </location>
</feature>
<evidence type="ECO:0000313" key="3">
    <source>
        <dbReference type="Proteomes" id="UP001586593"/>
    </source>
</evidence>
<feature type="compositionally biased region" description="Polar residues" evidence="1">
    <location>
        <begin position="684"/>
        <end position="705"/>
    </location>
</feature>
<organism evidence="2 3">
    <name type="scientific">Phialemonium thermophilum</name>
    <dbReference type="NCBI Taxonomy" id="223376"/>
    <lineage>
        <taxon>Eukaryota</taxon>
        <taxon>Fungi</taxon>
        <taxon>Dikarya</taxon>
        <taxon>Ascomycota</taxon>
        <taxon>Pezizomycotina</taxon>
        <taxon>Sordariomycetes</taxon>
        <taxon>Sordariomycetidae</taxon>
        <taxon>Cephalothecales</taxon>
        <taxon>Cephalothecaceae</taxon>
        <taxon>Phialemonium</taxon>
    </lineage>
</organism>
<feature type="compositionally biased region" description="Low complexity" evidence="1">
    <location>
        <begin position="216"/>
        <end position="236"/>
    </location>
</feature>
<proteinExistence type="predicted"/>
<keyword evidence="3" id="KW-1185">Reference proteome</keyword>
<name>A0ABR3WPI9_9PEZI</name>
<feature type="region of interest" description="Disordered" evidence="1">
    <location>
        <begin position="143"/>
        <end position="267"/>
    </location>
</feature>
<evidence type="ECO:0008006" key="4">
    <source>
        <dbReference type="Google" id="ProtNLM"/>
    </source>
</evidence>
<evidence type="ECO:0000256" key="1">
    <source>
        <dbReference type="SAM" id="MobiDB-lite"/>
    </source>
</evidence>
<feature type="region of interest" description="Disordered" evidence="1">
    <location>
        <begin position="454"/>
        <end position="563"/>
    </location>
</feature>
<feature type="compositionally biased region" description="Basic residues" evidence="1">
    <location>
        <begin position="192"/>
        <end position="202"/>
    </location>
</feature>
<comment type="caution">
    <text evidence="2">The sequence shown here is derived from an EMBL/GenBank/DDBJ whole genome shotgun (WGS) entry which is preliminary data.</text>
</comment>
<dbReference type="EMBL" id="JAZHXJ010000293">
    <property type="protein sequence ID" value="KAL1865468.1"/>
    <property type="molecule type" value="Genomic_DNA"/>
</dbReference>
<feature type="region of interest" description="Disordered" evidence="1">
    <location>
        <begin position="1"/>
        <end position="86"/>
    </location>
</feature>
<feature type="compositionally biased region" description="Pro residues" evidence="1">
    <location>
        <begin position="55"/>
        <end position="66"/>
    </location>
</feature>
<gene>
    <name evidence="2" type="ORF">VTK73DRAFT_5222</name>
</gene>
<feature type="region of interest" description="Disordered" evidence="1">
    <location>
        <begin position="674"/>
        <end position="728"/>
    </location>
</feature>
<sequence>MATRPGSGVMTDSRPSKDFDSTTQHLAFCSSPPAPSTEVSLSSIPPLGSESTAPLPVPRFVFPPQPSATSSSFLTNRDLRDAGNSRNYSLVSSDGVSRHVQKPAPLPDFSFPMASPGGAAAASHLLNPPLDLPASPMSPRSIPVRPGGAGHRRGGSEFVGGSIRDGDSMGVMSTSPTKSDSGALSPHFGPSKARRGHAHRRSAAMSSHDISSIIAPRSGSGSPVKGGSAPSSPGPGHWNPYLESNGNWTEPAQTFRSEGPQDELQTPTIPTMAIDKTPQAPLKATTRTRVGFSDTLEFIPRPLSMVSSDASSTATVRPGHSVSGSVSSVISLTSSVIVSKDDGCFGLRGPVPARTDPRPSTAGAVLERSQAVGETNGTSPSARRRNSIPHLSPVASVNAPIDPPSNSPARASKRWSFFSLDPFIGHNTPGQALGTHTAVDLTEQKFDSPVPVAAEEDTTDGFVSDSSEPKPVAKKRSKKHKKVKRWAGSILSRKSKARHVKHRRRTPTPPPRAFGPDDADDHEPSSSMVAGMTTPSVTVTTAPSEGEAEYKPSPYMPSEDDETSYPMIDLDAALGPFNTPLPRNAEWEAAQRAGGLAKKQLHSAAGMSRFTGPGMHYYHRRAESAPEMAPFDAGRFGIHRFGSNSTMADVFEEDEEDEDDCAVHKAIALSTPILETSAEESGHFTENTPESTQLRPDNGGPSPSQGGVPHGKAGNSVNELRSDDEKSLINSRVKSELTGTSLHQLIAEESSADTISQRDPKWGTAVKDSVDLQAQSPRWMSRGKDLTPVDVSPLHLPTPSLAPVSPYSLSQSSAFPSPRSPGSYDTQRISTAPSSIVEDSFQSLLMGEPGPEVRISVDDIPSLTSSNSTMTRESLLTQNPQARIPRLPDQPRPASFTSTAFGRRRSSLASLSRLISTSHGERSKLSIEVSLEPEVGKKPKTSKAKRLSRLVQFWKSKESNDE</sequence>
<feature type="compositionally biased region" description="Polar residues" evidence="1">
    <location>
        <begin position="372"/>
        <end position="381"/>
    </location>
</feature>
<feature type="region of interest" description="Disordered" evidence="1">
    <location>
        <begin position="748"/>
        <end position="835"/>
    </location>
</feature>
<feature type="compositionally biased region" description="Polar residues" evidence="1">
    <location>
        <begin position="862"/>
        <end position="881"/>
    </location>
</feature>
<feature type="compositionally biased region" description="Polar residues" evidence="1">
    <location>
        <begin position="171"/>
        <end position="182"/>
    </location>
</feature>
<dbReference type="Proteomes" id="UP001586593">
    <property type="component" value="Unassembled WGS sequence"/>
</dbReference>
<feature type="region of interest" description="Disordered" evidence="1">
    <location>
        <begin position="350"/>
        <end position="410"/>
    </location>
</feature>
<protein>
    <recommendedName>
        <fullName evidence="4">Cell wall proline rich protein</fullName>
    </recommendedName>
</protein>
<feature type="compositionally biased region" description="Basic residues" evidence="1">
    <location>
        <begin position="472"/>
        <end position="485"/>
    </location>
</feature>
<reference evidence="2 3" key="1">
    <citation type="journal article" date="2024" name="Commun. Biol.">
        <title>Comparative genomic analysis of thermophilic fungi reveals convergent evolutionary adaptations and gene losses.</title>
        <authorList>
            <person name="Steindorff A.S."/>
            <person name="Aguilar-Pontes M.V."/>
            <person name="Robinson A.J."/>
            <person name="Andreopoulos B."/>
            <person name="LaButti K."/>
            <person name="Kuo A."/>
            <person name="Mondo S."/>
            <person name="Riley R."/>
            <person name="Otillar R."/>
            <person name="Haridas S."/>
            <person name="Lipzen A."/>
            <person name="Grimwood J."/>
            <person name="Schmutz J."/>
            <person name="Clum A."/>
            <person name="Reid I.D."/>
            <person name="Moisan M.C."/>
            <person name="Butler G."/>
            <person name="Nguyen T.T.M."/>
            <person name="Dewar K."/>
            <person name="Conant G."/>
            <person name="Drula E."/>
            <person name="Henrissat B."/>
            <person name="Hansel C."/>
            <person name="Singer S."/>
            <person name="Hutchinson M.I."/>
            <person name="de Vries R.P."/>
            <person name="Natvig D.O."/>
            <person name="Powell A.J."/>
            <person name="Tsang A."/>
            <person name="Grigoriev I.V."/>
        </authorList>
    </citation>
    <scope>NUCLEOTIDE SEQUENCE [LARGE SCALE GENOMIC DNA]</scope>
    <source>
        <strain evidence="2 3">ATCC 24622</strain>
    </source>
</reference>
<accession>A0ABR3WPI9</accession>
<feature type="compositionally biased region" description="Polar residues" evidence="1">
    <location>
        <begin position="242"/>
        <end position="256"/>
    </location>
</feature>
<evidence type="ECO:0000313" key="2">
    <source>
        <dbReference type="EMBL" id="KAL1865468.1"/>
    </source>
</evidence>
<feature type="compositionally biased region" description="Low complexity" evidence="1">
    <location>
        <begin position="533"/>
        <end position="544"/>
    </location>
</feature>
<feature type="compositionally biased region" description="Basic residues" evidence="1">
    <location>
        <begin position="493"/>
        <end position="506"/>
    </location>
</feature>